<name>A0ABP0CCW8_9PEZI</name>
<evidence type="ECO:0000313" key="4">
    <source>
        <dbReference type="Proteomes" id="UP001642406"/>
    </source>
</evidence>
<dbReference type="PROSITE" id="PS50082">
    <property type="entry name" value="WD_REPEATS_2"/>
    <property type="match status" value="1"/>
</dbReference>
<keyword evidence="4" id="KW-1185">Reference proteome</keyword>
<evidence type="ECO:0000256" key="2">
    <source>
        <dbReference type="SAM" id="MobiDB-lite"/>
    </source>
</evidence>
<dbReference type="PANTHER" id="PTHR44163">
    <property type="entry name" value="U3 SMALL NUCLEOLAR RNA-ASSOCIATED PROTEIN 4 HOMOLOG"/>
    <property type="match status" value="1"/>
</dbReference>
<organism evidence="3 4">
    <name type="scientific">Sporothrix bragantina</name>
    <dbReference type="NCBI Taxonomy" id="671064"/>
    <lineage>
        <taxon>Eukaryota</taxon>
        <taxon>Fungi</taxon>
        <taxon>Dikarya</taxon>
        <taxon>Ascomycota</taxon>
        <taxon>Pezizomycotina</taxon>
        <taxon>Sordariomycetes</taxon>
        <taxon>Sordariomycetidae</taxon>
        <taxon>Ophiostomatales</taxon>
        <taxon>Ophiostomataceae</taxon>
        <taxon>Sporothrix</taxon>
    </lineage>
</organism>
<accession>A0ABP0CCW8</accession>
<proteinExistence type="predicted"/>
<keyword evidence="1" id="KW-0853">WD repeat</keyword>
<dbReference type="PANTHER" id="PTHR44163:SF1">
    <property type="entry name" value="U3 SMALL NUCLEOLAR RNA-ASSOCIATED PROTEIN 4 HOMOLOG"/>
    <property type="match status" value="1"/>
</dbReference>
<evidence type="ECO:0000256" key="1">
    <source>
        <dbReference type="PROSITE-ProRule" id="PRU00221"/>
    </source>
</evidence>
<feature type="repeat" description="WD" evidence="1">
    <location>
        <begin position="293"/>
        <end position="324"/>
    </location>
</feature>
<evidence type="ECO:0000313" key="3">
    <source>
        <dbReference type="EMBL" id="CAK7228996.1"/>
    </source>
</evidence>
<feature type="compositionally biased region" description="Acidic residues" evidence="2">
    <location>
        <begin position="864"/>
        <end position="881"/>
    </location>
</feature>
<feature type="compositionally biased region" description="Basic residues" evidence="2">
    <location>
        <begin position="901"/>
        <end position="914"/>
    </location>
</feature>
<comment type="caution">
    <text evidence="3">The sequence shown here is derived from an EMBL/GenBank/DDBJ whole genome shotgun (WGS) entry which is preliminary data.</text>
</comment>
<dbReference type="SMART" id="SM00320">
    <property type="entry name" value="WD40"/>
    <property type="match status" value="7"/>
</dbReference>
<feature type="compositionally biased region" description="Acidic residues" evidence="2">
    <location>
        <begin position="618"/>
        <end position="653"/>
    </location>
</feature>
<feature type="compositionally biased region" description="Low complexity" evidence="2">
    <location>
        <begin position="781"/>
        <end position="791"/>
    </location>
</feature>
<gene>
    <name evidence="3" type="primary">UTP4</name>
    <name evidence="3" type="ORF">SBRCBS47491_007099</name>
</gene>
<feature type="region of interest" description="Disordered" evidence="2">
    <location>
        <begin position="781"/>
        <end position="943"/>
    </location>
</feature>
<sequence length="1000" mass="107748">MDIHRCRFVPFKAAAINAVAFSHPHLAADSKYSRGAPARMAIGRANGDIEIWNPMHGTWLQETTIPGGQDRSVEGLAWVVGDDEELDNNSGSSSANGNKGRPIISHGSLRLFSIGYTNTITEWDLDKGCAKRHASGQHGELWCLATQPKGPAASAQRLVGGTMDGCLALYTTEDDDLRFQRLCRTPKKSVKIVSIAFQTRQLAVAGCSDGTIRVFDIRNGAILHAMTMGRELLAERALSSSGKGNKGGNGGGSAKNVIVWSVRCLPNGDIVSGDSTGQICIWDGTTYTQAQRIQSHTQDVLSLATSADGSSIVSGGMDRRVVLYREIAGQTSRWAKVWHRRYHQHDVKALAAFEAKGVSVVVAGGPDATPVVLPLQKSGFEHHRTLSHLPQTVPVASAPDARLVICWWERRVEIWAFDTTLNEILSDPTADTSDADMLDRNRRLVGRILIKGDANITAAAISPDGSLVVVATINEVKAFQLCKAPSGELVISKVAVPAAVANKGASGAAISPSGRWVALSNGVENHVTVLEALGADSDEETKKITFRAKPSRLSRLRRSIPNHELFSGLGRYDRRVTRLVFSPDSKLLAVGDLAGYIDTWVLRGPNGVSDEASAVDAADGEDGEMVDAPNDDEEEDSDASSDEDSSDAEGGDELDTHANKWVRNPRAKQMPKLSGAPVVLSFSADVPGAPAVAGEAVDTASSTAARDYVLLAVTATSRLFAFNPLRARLVPWLRRLTPANLPLEFRNIRDIAKGVLWQGPRLWIYGTTFLFMVDTSVEPAPASSSAITSSTDKAGASSTALSTPSADPPKRKRKRGDDTGAGGRMTLAGVGPQRVQMVVESAEGGAGEWVDVDMEGTEDKSGDGYDDDSDDSDDSESDSDNGEAASHAQKLLHQQQQHQQQLKHQKKSPRKTRKQQQQEDEEKEADNQLQKHLRSPQPQQPRWWHTFKYRPILGVVPLAAASSSSSSSTSTSGYPSLEVALIERPGWDIDLPLRYGGDER</sequence>
<reference evidence="3 4" key="1">
    <citation type="submission" date="2024-01" db="EMBL/GenBank/DDBJ databases">
        <authorList>
            <person name="Allen C."/>
            <person name="Tagirdzhanova G."/>
        </authorList>
    </citation>
    <scope>NUCLEOTIDE SEQUENCE [LARGE SCALE GENOMIC DNA]</scope>
</reference>
<dbReference type="SUPFAM" id="SSF82171">
    <property type="entry name" value="DPP6 N-terminal domain-like"/>
    <property type="match status" value="1"/>
</dbReference>
<feature type="compositionally biased region" description="Low complexity" evidence="2">
    <location>
        <begin position="889"/>
        <end position="900"/>
    </location>
</feature>
<dbReference type="Gene3D" id="2.130.10.10">
    <property type="entry name" value="YVTN repeat-like/Quinoprotein amine dehydrogenase"/>
    <property type="match status" value="3"/>
</dbReference>
<dbReference type="InterPro" id="IPR036322">
    <property type="entry name" value="WD40_repeat_dom_sf"/>
</dbReference>
<dbReference type="InterPro" id="IPR046351">
    <property type="entry name" value="UTP4"/>
</dbReference>
<feature type="region of interest" description="Disordered" evidence="2">
    <location>
        <begin position="611"/>
        <end position="667"/>
    </location>
</feature>
<dbReference type="InterPro" id="IPR001680">
    <property type="entry name" value="WD40_rpt"/>
</dbReference>
<dbReference type="SUPFAM" id="SSF50978">
    <property type="entry name" value="WD40 repeat-like"/>
    <property type="match status" value="1"/>
</dbReference>
<dbReference type="InterPro" id="IPR015943">
    <property type="entry name" value="WD40/YVTN_repeat-like_dom_sf"/>
</dbReference>
<feature type="compositionally biased region" description="Polar residues" evidence="2">
    <location>
        <begin position="796"/>
        <end position="805"/>
    </location>
</feature>
<dbReference type="Proteomes" id="UP001642406">
    <property type="component" value="Unassembled WGS sequence"/>
</dbReference>
<dbReference type="EMBL" id="CAWUHC010000076">
    <property type="protein sequence ID" value="CAK7228996.1"/>
    <property type="molecule type" value="Genomic_DNA"/>
</dbReference>
<dbReference type="Pfam" id="PF00400">
    <property type="entry name" value="WD40"/>
    <property type="match status" value="1"/>
</dbReference>
<protein>
    <submittedName>
        <fullName evidence="3">U3 small nucleolar RNA-associated protein</fullName>
    </submittedName>
</protein>